<reference evidence="1 2" key="1">
    <citation type="submission" date="2023-09" db="EMBL/GenBank/DDBJ databases">
        <authorList>
            <person name="Wang M."/>
        </authorList>
    </citation>
    <scope>NUCLEOTIDE SEQUENCE [LARGE SCALE GENOMIC DNA]</scope>
    <source>
        <strain evidence="1">GT-2023</strain>
        <tissue evidence="1">Liver</tissue>
    </source>
</reference>
<name>A0ABR3MFH8_9TELE</name>
<proteinExistence type="predicted"/>
<comment type="caution">
    <text evidence="1">The sequence shown here is derived from an EMBL/GenBank/DDBJ whole genome shotgun (WGS) entry which is preliminary data.</text>
</comment>
<dbReference type="EMBL" id="JAYMGO010000012">
    <property type="protein sequence ID" value="KAL1263840.1"/>
    <property type="molecule type" value="Genomic_DNA"/>
</dbReference>
<sequence length="103" mass="11507">MDNLREFVRQSRLNVSPPQKYFPTLNSCKSTESRRSLSEGQAFGVFLLVFAKGKALPVRSRVVFPREGRTLVCQLSAHGLYNCALCDDEENDACSCPPLSHSQ</sequence>
<protein>
    <submittedName>
        <fullName evidence="1">Uncharacterized protein</fullName>
    </submittedName>
</protein>
<evidence type="ECO:0000313" key="1">
    <source>
        <dbReference type="EMBL" id="KAL1263840.1"/>
    </source>
</evidence>
<dbReference type="Proteomes" id="UP001558613">
    <property type="component" value="Unassembled WGS sequence"/>
</dbReference>
<accession>A0ABR3MFH8</accession>
<evidence type="ECO:0000313" key="2">
    <source>
        <dbReference type="Proteomes" id="UP001558613"/>
    </source>
</evidence>
<organism evidence="1 2">
    <name type="scientific">Cirrhinus molitorella</name>
    <name type="common">mud carp</name>
    <dbReference type="NCBI Taxonomy" id="172907"/>
    <lineage>
        <taxon>Eukaryota</taxon>
        <taxon>Metazoa</taxon>
        <taxon>Chordata</taxon>
        <taxon>Craniata</taxon>
        <taxon>Vertebrata</taxon>
        <taxon>Euteleostomi</taxon>
        <taxon>Actinopterygii</taxon>
        <taxon>Neopterygii</taxon>
        <taxon>Teleostei</taxon>
        <taxon>Ostariophysi</taxon>
        <taxon>Cypriniformes</taxon>
        <taxon>Cyprinidae</taxon>
        <taxon>Labeoninae</taxon>
        <taxon>Labeonini</taxon>
        <taxon>Cirrhinus</taxon>
    </lineage>
</organism>
<keyword evidence="2" id="KW-1185">Reference proteome</keyword>
<gene>
    <name evidence="1" type="ORF">QQF64_004195</name>
</gene>